<dbReference type="Gene3D" id="2.60.40.3780">
    <property type="match status" value="1"/>
</dbReference>
<dbReference type="KEGG" id="strr:EKD16_24135"/>
<evidence type="ECO:0000256" key="2">
    <source>
        <dbReference type="ARBA" id="ARBA00022679"/>
    </source>
</evidence>
<dbReference type="GO" id="GO:0008360">
    <property type="term" value="P:regulation of cell shape"/>
    <property type="evidence" value="ECO:0007669"/>
    <property type="project" value="UniProtKB-UniRule"/>
</dbReference>
<keyword evidence="5" id="KW-0012">Acyltransferase</keyword>
<dbReference type="InterPro" id="IPR005490">
    <property type="entry name" value="LD_TPept_cat_dom"/>
</dbReference>
<evidence type="ECO:0000256" key="1">
    <source>
        <dbReference type="ARBA" id="ARBA00004752"/>
    </source>
</evidence>
<accession>A0A4V0ZKD2</accession>
<feature type="region of interest" description="Disordered" evidence="8">
    <location>
        <begin position="413"/>
        <end position="437"/>
    </location>
</feature>
<dbReference type="InterPro" id="IPR038063">
    <property type="entry name" value="Transpep_catalytic_dom"/>
</dbReference>
<comment type="pathway">
    <text evidence="1 7">Cell wall biogenesis; peptidoglycan biosynthesis.</text>
</comment>
<organism evidence="11 12">
    <name type="scientific">Streptomonospora litoralis</name>
    <dbReference type="NCBI Taxonomy" id="2498135"/>
    <lineage>
        <taxon>Bacteria</taxon>
        <taxon>Bacillati</taxon>
        <taxon>Actinomycetota</taxon>
        <taxon>Actinomycetes</taxon>
        <taxon>Streptosporangiales</taxon>
        <taxon>Nocardiopsidaceae</taxon>
        <taxon>Streptomonospora</taxon>
    </lineage>
</organism>
<evidence type="ECO:0000256" key="9">
    <source>
        <dbReference type="SAM" id="SignalP"/>
    </source>
</evidence>
<dbReference type="GO" id="GO:0071972">
    <property type="term" value="F:peptidoglycan L,D-transpeptidase activity"/>
    <property type="evidence" value="ECO:0007669"/>
    <property type="project" value="TreeGrafter"/>
</dbReference>
<dbReference type="CDD" id="cd13432">
    <property type="entry name" value="LDT_IgD_like_2"/>
    <property type="match status" value="1"/>
</dbReference>
<feature type="region of interest" description="Disordered" evidence="8">
    <location>
        <begin position="51"/>
        <end position="110"/>
    </location>
</feature>
<evidence type="ECO:0000313" key="11">
    <source>
        <dbReference type="EMBL" id="QBI56572.1"/>
    </source>
</evidence>
<dbReference type="PROSITE" id="PS51257">
    <property type="entry name" value="PROKAR_LIPOPROTEIN"/>
    <property type="match status" value="1"/>
</dbReference>
<dbReference type="Pfam" id="PF03734">
    <property type="entry name" value="YkuD"/>
    <property type="match status" value="1"/>
</dbReference>
<evidence type="ECO:0000256" key="6">
    <source>
        <dbReference type="ARBA" id="ARBA00023316"/>
    </source>
</evidence>
<keyword evidence="2 11" id="KW-0808">Transferase</keyword>
<proteinExistence type="predicted"/>
<dbReference type="InterPro" id="IPR041280">
    <property type="entry name" value="Big_10"/>
</dbReference>
<protein>
    <submittedName>
        <fullName evidence="11">L,D-transpeptidase LppS</fullName>
        <ecNumber evidence="11">2.-.-.-</ecNumber>
    </submittedName>
</protein>
<evidence type="ECO:0000256" key="7">
    <source>
        <dbReference type="PROSITE-ProRule" id="PRU01373"/>
    </source>
</evidence>
<evidence type="ECO:0000256" key="5">
    <source>
        <dbReference type="ARBA" id="ARBA00023315"/>
    </source>
</evidence>
<feature type="active site" description="Proton donor/acceptor" evidence="7">
    <location>
        <position position="349"/>
    </location>
</feature>
<feature type="compositionally biased region" description="Polar residues" evidence="8">
    <location>
        <begin position="70"/>
        <end position="93"/>
    </location>
</feature>
<keyword evidence="4 7" id="KW-0573">Peptidoglycan synthesis</keyword>
<sequence length="437" mass="47803" precursor="true">MTSRFPRRRTAALCIASAAVMVAASACSTAPSEGDLANEEPTVAKAQVTITPEDGGTEVRPDSPIVVSADNGTITDVQVEQSLSEGETGQSEAAQDEAAQGETDESMTGAYNDDKTEWVSEWTLHPGSDVTVTAVAENKEGTSTEVISEFSTVPPVEGQRLEIKSINVEPDSTVGVGMPVIVDFDMPVQNKAQVEAAMEVSSEKPAQGAWNWFGDKRAVFRPEEYWEPHQKVTVNLNLAGVAASEGVWGIENREFEFEVGRSQITTIDENAHHMTVERDGQTIKEFPVSLGKANVRKYTTTSGTHLTMAFHTDYRMSNDTLGVSKDDPEYYEEYVDYAVRISNSGEFLHTADWNYQLGEANTSHGCINMSVADSRWFYEESLRGDPVDITGTDRELPVDNGWGFWQRSAQEWISQSATGEADDTTEPGTPGSPHHQQ</sequence>
<dbReference type="PANTHER" id="PTHR30582">
    <property type="entry name" value="L,D-TRANSPEPTIDASE"/>
    <property type="match status" value="1"/>
</dbReference>
<evidence type="ECO:0000256" key="4">
    <source>
        <dbReference type="ARBA" id="ARBA00022984"/>
    </source>
</evidence>
<dbReference type="Proteomes" id="UP000292235">
    <property type="component" value="Chromosome"/>
</dbReference>
<name>A0A4V0ZKD2_9ACTN</name>
<reference evidence="11 12" key="1">
    <citation type="submission" date="2019-02" db="EMBL/GenBank/DDBJ databases">
        <authorList>
            <person name="Khodamoradi S."/>
            <person name="Hahnke R.L."/>
            <person name="Kaempfer P."/>
            <person name="Schumann P."/>
            <person name="Rohde M."/>
            <person name="Steinert M."/>
            <person name="Luzhetskyy A."/>
            <person name="Wink J."/>
            <person name="Ruckert C."/>
        </authorList>
    </citation>
    <scope>NUCLEOTIDE SEQUENCE [LARGE SCALE GENOMIC DNA]</scope>
    <source>
        <strain evidence="11 12">M2</strain>
    </source>
</reference>
<evidence type="ECO:0000256" key="8">
    <source>
        <dbReference type="SAM" id="MobiDB-lite"/>
    </source>
</evidence>
<gene>
    <name evidence="11" type="primary">lppS3</name>
    <name evidence="11" type="ORF">EKD16_24135</name>
</gene>
<feature type="active site" description="Nucleophile" evidence="7">
    <location>
        <position position="366"/>
    </location>
</feature>
<keyword evidence="9" id="KW-0732">Signal</keyword>
<evidence type="ECO:0000313" key="12">
    <source>
        <dbReference type="Proteomes" id="UP000292235"/>
    </source>
</evidence>
<evidence type="ECO:0000256" key="3">
    <source>
        <dbReference type="ARBA" id="ARBA00022960"/>
    </source>
</evidence>
<keyword evidence="6 7" id="KW-0961">Cell wall biogenesis/degradation</keyword>
<dbReference type="EMBL" id="CP036455">
    <property type="protein sequence ID" value="QBI56572.1"/>
    <property type="molecule type" value="Genomic_DNA"/>
</dbReference>
<dbReference type="AlphaFoldDB" id="A0A4V0ZKD2"/>
<evidence type="ECO:0000259" key="10">
    <source>
        <dbReference type="PROSITE" id="PS52029"/>
    </source>
</evidence>
<dbReference type="Gene3D" id="2.60.40.3710">
    <property type="match status" value="1"/>
</dbReference>
<keyword evidence="12" id="KW-1185">Reference proteome</keyword>
<dbReference type="Gene3D" id="2.40.440.10">
    <property type="entry name" value="L,D-transpeptidase catalytic domain-like"/>
    <property type="match status" value="1"/>
</dbReference>
<dbReference type="UniPathway" id="UPA00219"/>
<feature type="domain" description="L,D-TPase catalytic" evidence="10">
    <location>
        <begin position="263"/>
        <end position="390"/>
    </location>
</feature>
<keyword evidence="3 7" id="KW-0133">Cell shape</keyword>
<dbReference type="Pfam" id="PF17964">
    <property type="entry name" value="Big_10"/>
    <property type="match status" value="1"/>
</dbReference>
<dbReference type="PANTHER" id="PTHR30582:SF2">
    <property type="entry name" value="L,D-TRANSPEPTIDASE YCIB-RELATED"/>
    <property type="match status" value="1"/>
</dbReference>
<dbReference type="GO" id="GO:0071555">
    <property type="term" value="P:cell wall organization"/>
    <property type="evidence" value="ECO:0007669"/>
    <property type="project" value="UniProtKB-UniRule"/>
</dbReference>
<feature type="chain" id="PRO_5020261690" evidence="9">
    <location>
        <begin position="27"/>
        <end position="437"/>
    </location>
</feature>
<feature type="signal peptide" evidence="9">
    <location>
        <begin position="1"/>
        <end position="26"/>
    </location>
</feature>
<dbReference type="PROSITE" id="PS52029">
    <property type="entry name" value="LD_TPASE"/>
    <property type="match status" value="1"/>
</dbReference>
<dbReference type="GO" id="GO:0018104">
    <property type="term" value="P:peptidoglycan-protein cross-linking"/>
    <property type="evidence" value="ECO:0007669"/>
    <property type="project" value="TreeGrafter"/>
</dbReference>
<dbReference type="EC" id="2.-.-.-" evidence="11"/>
<dbReference type="GO" id="GO:0016746">
    <property type="term" value="F:acyltransferase activity"/>
    <property type="evidence" value="ECO:0007669"/>
    <property type="project" value="UniProtKB-KW"/>
</dbReference>
<dbReference type="GO" id="GO:0005576">
    <property type="term" value="C:extracellular region"/>
    <property type="evidence" value="ECO:0007669"/>
    <property type="project" value="TreeGrafter"/>
</dbReference>
<dbReference type="InterPro" id="IPR050979">
    <property type="entry name" value="LD-transpeptidase"/>
</dbReference>
<dbReference type="CDD" id="cd16913">
    <property type="entry name" value="YkuD_like"/>
    <property type="match status" value="1"/>
</dbReference>
<dbReference type="SUPFAM" id="SSF141523">
    <property type="entry name" value="L,D-transpeptidase catalytic domain-like"/>
    <property type="match status" value="1"/>
</dbReference>